<dbReference type="Proteomes" id="UP001548713">
    <property type="component" value="Unassembled WGS sequence"/>
</dbReference>
<evidence type="ECO:0000256" key="5">
    <source>
        <dbReference type="ARBA" id="ARBA00023244"/>
    </source>
</evidence>
<dbReference type="RefSeq" id="WP_353983585.1">
    <property type="nucleotide sequence ID" value="NZ_JBEWLY010000012.1"/>
</dbReference>
<dbReference type="GO" id="GO:0032259">
    <property type="term" value="P:methylation"/>
    <property type="evidence" value="ECO:0007669"/>
    <property type="project" value="UniProtKB-KW"/>
</dbReference>
<comment type="caution">
    <text evidence="8">The sequence shown here is derived from an EMBL/GenBank/DDBJ whole genome shotgun (WGS) entry which is preliminary data.</text>
</comment>
<comment type="pathway">
    <text evidence="6">Porphyrin-containing compound metabolism; siroheme biosynthesis; precorrin-2 from uroporphyrinogen III: step 1/1.</text>
</comment>
<protein>
    <recommendedName>
        <fullName evidence="1">uroporphyrinogen-III C-methyltransferase</fullName>
        <ecNumber evidence="1">2.1.1.107</ecNumber>
    </recommendedName>
</protein>
<keyword evidence="2 8" id="KW-0489">Methyltransferase</keyword>
<gene>
    <name evidence="8" type="primary">cobA</name>
    <name evidence="8" type="ORF">ABVV53_06525</name>
</gene>
<dbReference type="SUPFAM" id="SSF53790">
    <property type="entry name" value="Tetrapyrrole methylase"/>
    <property type="match status" value="1"/>
</dbReference>
<dbReference type="EC" id="2.1.1.107" evidence="1"/>
<evidence type="ECO:0000256" key="2">
    <source>
        <dbReference type="ARBA" id="ARBA00022603"/>
    </source>
</evidence>
<evidence type="ECO:0000256" key="3">
    <source>
        <dbReference type="ARBA" id="ARBA00022679"/>
    </source>
</evidence>
<dbReference type="InterPro" id="IPR014776">
    <property type="entry name" value="4pyrrole_Mease_sub2"/>
</dbReference>
<dbReference type="InterPro" id="IPR014777">
    <property type="entry name" value="4pyrrole_Mease_sub1"/>
</dbReference>
<dbReference type="EMBL" id="JBEWLY010000012">
    <property type="protein sequence ID" value="MET1755110.1"/>
    <property type="molecule type" value="Genomic_DNA"/>
</dbReference>
<keyword evidence="4" id="KW-0949">S-adenosyl-L-methionine</keyword>
<dbReference type="Gene3D" id="3.40.1010.10">
    <property type="entry name" value="Cobalt-precorrin-4 Transmethylase, Domain 1"/>
    <property type="match status" value="1"/>
</dbReference>
<sequence>MKRDDFPAGSVWLVGAGPGDAELLTRKAERLIGEASVVFYDALVGPEILDMARRSARLVHVGKRSGRHSKDQKTIDKLIVEAALAGERVVRLKGGDPSIFGRATEELEACREAGLTVQVCPGVTAASAAAASLATSLTLRGLARKLIFVTAHARAGEPLDLDWTRLADPEATLAVYMGKAAAGEVSSRLMAEGLTADTPVALVESASLPEERVFLTRLDLLALSAKTALGDGPALLLIGEALRSAAPASRAVAALEQNRNGLAGSVF</sequence>
<dbReference type="Gene3D" id="3.30.950.10">
    <property type="entry name" value="Methyltransferase, Cobalt-precorrin-4 Transmethylase, Domain 2"/>
    <property type="match status" value="1"/>
</dbReference>
<evidence type="ECO:0000256" key="4">
    <source>
        <dbReference type="ARBA" id="ARBA00022691"/>
    </source>
</evidence>
<proteinExistence type="predicted"/>
<dbReference type="GO" id="GO:0004851">
    <property type="term" value="F:uroporphyrin-III C-methyltransferase activity"/>
    <property type="evidence" value="ECO:0007669"/>
    <property type="project" value="UniProtKB-EC"/>
</dbReference>
<dbReference type="InterPro" id="IPR000878">
    <property type="entry name" value="4pyrrol_Mease"/>
</dbReference>
<accession>A0ABV2CZT0</accession>
<evidence type="ECO:0000313" key="9">
    <source>
        <dbReference type="Proteomes" id="UP001548713"/>
    </source>
</evidence>
<dbReference type="NCBIfam" id="NF004790">
    <property type="entry name" value="PRK06136.1"/>
    <property type="match status" value="1"/>
</dbReference>
<keyword evidence="5" id="KW-0627">Porphyrin biosynthesis</keyword>
<keyword evidence="3 8" id="KW-0808">Transferase</keyword>
<dbReference type="InterPro" id="IPR050161">
    <property type="entry name" value="Siro_Cobalamin_biosynth"/>
</dbReference>
<dbReference type="CDD" id="cd11642">
    <property type="entry name" value="SUMT"/>
    <property type="match status" value="1"/>
</dbReference>
<dbReference type="Pfam" id="PF00590">
    <property type="entry name" value="TP_methylase"/>
    <property type="match status" value="1"/>
</dbReference>
<evidence type="ECO:0000313" key="8">
    <source>
        <dbReference type="EMBL" id="MET1755110.1"/>
    </source>
</evidence>
<keyword evidence="9" id="KW-1185">Reference proteome</keyword>
<evidence type="ECO:0000259" key="7">
    <source>
        <dbReference type="Pfam" id="PF00590"/>
    </source>
</evidence>
<evidence type="ECO:0000256" key="6">
    <source>
        <dbReference type="ARBA" id="ARBA00025705"/>
    </source>
</evidence>
<dbReference type="InterPro" id="IPR035996">
    <property type="entry name" value="4pyrrol_Methylase_sf"/>
</dbReference>
<dbReference type="NCBIfam" id="TIGR01469">
    <property type="entry name" value="cobA_cysG_Cterm"/>
    <property type="match status" value="1"/>
</dbReference>
<reference evidence="8 9" key="1">
    <citation type="submission" date="2024-07" db="EMBL/GenBank/DDBJ databases">
        <title>Novosphingobium kalidii RD2P27.</title>
        <authorList>
            <person name="Sun J.-Q."/>
        </authorList>
    </citation>
    <scope>NUCLEOTIDE SEQUENCE [LARGE SCALE GENOMIC DNA]</scope>
    <source>
        <strain evidence="8 9">RD2P27</strain>
    </source>
</reference>
<name>A0ABV2CZT0_9SPHN</name>
<organism evidence="8 9">
    <name type="scientific">Novosphingobium kalidii</name>
    <dbReference type="NCBI Taxonomy" id="3230299"/>
    <lineage>
        <taxon>Bacteria</taxon>
        <taxon>Pseudomonadati</taxon>
        <taxon>Pseudomonadota</taxon>
        <taxon>Alphaproteobacteria</taxon>
        <taxon>Sphingomonadales</taxon>
        <taxon>Sphingomonadaceae</taxon>
        <taxon>Novosphingobium</taxon>
    </lineage>
</organism>
<dbReference type="PANTHER" id="PTHR45790">
    <property type="entry name" value="SIROHEME SYNTHASE-RELATED"/>
    <property type="match status" value="1"/>
</dbReference>
<feature type="domain" description="Tetrapyrrole methylase" evidence="7">
    <location>
        <begin position="11"/>
        <end position="219"/>
    </location>
</feature>
<dbReference type="InterPro" id="IPR006366">
    <property type="entry name" value="CobA/CysG_C"/>
</dbReference>
<dbReference type="PANTHER" id="PTHR45790:SF3">
    <property type="entry name" value="S-ADENOSYL-L-METHIONINE-DEPENDENT UROPORPHYRINOGEN III METHYLTRANSFERASE, CHLOROPLASTIC"/>
    <property type="match status" value="1"/>
</dbReference>
<evidence type="ECO:0000256" key="1">
    <source>
        <dbReference type="ARBA" id="ARBA00012162"/>
    </source>
</evidence>